<name>A0A836IVG4_9TRYP</name>
<comment type="similarity">
    <text evidence="4">Belongs to the complex I LYR family. SDHAF1 subfamily.</text>
</comment>
<dbReference type="CDD" id="cd20268">
    <property type="entry name" value="Complex1_LYR_SDHAF1_LYRM8"/>
    <property type="match status" value="1"/>
</dbReference>
<evidence type="ECO:0000256" key="2">
    <source>
        <dbReference type="ARBA" id="ARBA00023128"/>
    </source>
</evidence>
<dbReference type="GeneID" id="94292631"/>
<feature type="compositionally biased region" description="Basic and acidic residues" evidence="5">
    <location>
        <begin position="165"/>
        <end position="176"/>
    </location>
</feature>
<dbReference type="AlphaFoldDB" id="A0A836IVG4"/>
<dbReference type="EMBL" id="JAFJZO010000018">
    <property type="protein sequence ID" value="KAG5507656.1"/>
    <property type="molecule type" value="Genomic_DNA"/>
</dbReference>
<evidence type="ECO:0000256" key="1">
    <source>
        <dbReference type="ARBA" id="ARBA00004305"/>
    </source>
</evidence>
<gene>
    <name evidence="7" type="ORF">JKF63_06605</name>
</gene>
<keyword evidence="2" id="KW-0496">Mitochondrion</keyword>
<dbReference type="KEGG" id="phet:94292631"/>
<proteinExistence type="inferred from homology"/>
<dbReference type="InterPro" id="IPR008011">
    <property type="entry name" value="Complex1_LYR_dom"/>
</dbReference>
<comment type="subcellular location">
    <subcellularLocation>
        <location evidence="1">Mitochondrion matrix</location>
    </subcellularLocation>
</comment>
<keyword evidence="8" id="KW-1185">Reference proteome</keyword>
<evidence type="ECO:0000313" key="7">
    <source>
        <dbReference type="EMBL" id="KAG5507656.1"/>
    </source>
</evidence>
<sequence>MRGCFVLTRMARHQRHDKGGNAHNFPFDTLTRVYRDSVYLPQEKYRGNPMHPERGSGVRPSPAESAPQPPRSDVTNHVGNIGVMSPVATKLSEWLAQLQEQDQEKGCADDSKVVGRACGTAHRATPIVRSRPTSSSSSASFGDTGTAEQSHLDDEAMRKRLRAHLFSDKRKSERQVSGRQPRSESSTTTATVSSSPRHSGVQVEILSLYRRMLREVARMDDADTRHSLAAYIRQEYDKQRDVPRKNIMKIEWKLNYGKRKLEELQAMSKNTKFTIMR</sequence>
<dbReference type="GO" id="GO:0034553">
    <property type="term" value="P:mitochondrial respiratory chain complex II assembly"/>
    <property type="evidence" value="ECO:0007669"/>
    <property type="project" value="InterPro"/>
</dbReference>
<feature type="region of interest" description="Disordered" evidence="5">
    <location>
        <begin position="124"/>
        <end position="198"/>
    </location>
</feature>
<evidence type="ECO:0000256" key="5">
    <source>
        <dbReference type="SAM" id="MobiDB-lite"/>
    </source>
</evidence>
<feature type="compositionally biased region" description="Basic and acidic residues" evidence="5">
    <location>
        <begin position="43"/>
        <end position="56"/>
    </location>
</feature>
<evidence type="ECO:0000256" key="4">
    <source>
        <dbReference type="ARBA" id="ARBA00025715"/>
    </source>
</evidence>
<dbReference type="Proteomes" id="UP000674318">
    <property type="component" value="Unassembled WGS sequence"/>
</dbReference>
<keyword evidence="3" id="KW-0143">Chaperone</keyword>
<protein>
    <recommendedName>
        <fullName evidence="6">Complex 1 LYR protein domain-containing protein</fullName>
    </recommendedName>
</protein>
<comment type="caution">
    <text evidence="7">The sequence shown here is derived from an EMBL/GenBank/DDBJ whole genome shotgun (WGS) entry which is preliminary data.</text>
</comment>
<dbReference type="InterPro" id="IPR045295">
    <property type="entry name" value="Complex1_LYR_SDHAF1_LYRM8"/>
</dbReference>
<dbReference type="OrthoDB" id="273010at2759"/>
<dbReference type="PANTHER" id="PTHR13675:SF1">
    <property type="entry name" value="SUCCINATE DEHYDROGENASE ASSEMBLY FACTOR 1, MITOCHONDRIAL"/>
    <property type="match status" value="1"/>
</dbReference>
<accession>A0A836IVG4</accession>
<feature type="region of interest" description="Disordered" evidence="5">
    <location>
        <begin position="43"/>
        <end position="79"/>
    </location>
</feature>
<feature type="compositionally biased region" description="Low complexity" evidence="5">
    <location>
        <begin position="183"/>
        <end position="195"/>
    </location>
</feature>
<evidence type="ECO:0000259" key="6">
    <source>
        <dbReference type="Pfam" id="PF05347"/>
    </source>
</evidence>
<feature type="domain" description="Complex 1 LYR protein" evidence="6">
    <location>
        <begin position="204"/>
        <end position="263"/>
    </location>
</feature>
<evidence type="ECO:0000256" key="3">
    <source>
        <dbReference type="ARBA" id="ARBA00023186"/>
    </source>
</evidence>
<evidence type="ECO:0000313" key="8">
    <source>
        <dbReference type="Proteomes" id="UP000674318"/>
    </source>
</evidence>
<organism evidence="7 8">
    <name type="scientific">Porcisia hertigi</name>
    <dbReference type="NCBI Taxonomy" id="2761500"/>
    <lineage>
        <taxon>Eukaryota</taxon>
        <taxon>Discoba</taxon>
        <taxon>Euglenozoa</taxon>
        <taxon>Kinetoplastea</taxon>
        <taxon>Metakinetoplastina</taxon>
        <taxon>Trypanosomatida</taxon>
        <taxon>Trypanosomatidae</taxon>
        <taxon>Leishmaniinae</taxon>
        <taxon>Porcisia</taxon>
    </lineage>
</organism>
<dbReference type="RefSeq" id="XP_067757971.1">
    <property type="nucleotide sequence ID" value="XM_067902554.1"/>
</dbReference>
<dbReference type="GO" id="GO:0005759">
    <property type="term" value="C:mitochondrial matrix"/>
    <property type="evidence" value="ECO:0007669"/>
    <property type="project" value="UniProtKB-SubCell"/>
</dbReference>
<dbReference type="Pfam" id="PF05347">
    <property type="entry name" value="Complex1_LYR"/>
    <property type="match status" value="1"/>
</dbReference>
<reference evidence="7 8" key="1">
    <citation type="submission" date="2021-02" db="EMBL/GenBank/DDBJ databases">
        <title>Porcisia hertigi Genome sequencing and assembly.</title>
        <authorList>
            <person name="Almutairi H."/>
            <person name="Gatherer D."/>
        </authorList>
    </citation>
    <scope>NUCLEOTIDE SEQUENCE [LARGE SCALE GENOMIC DNA]</scope>
    <source>
        <strain evidence="7 8">C119</strain>
    </source>
</reference>
<dbReference type="PANTHER" id="PTHR13675">
    <property type="entry name" value="LYR MOTIF-CONTAINING PROTEIN 2"/>
    <property type="match status" value="1"/>
</dbReference>